<name>A0A2S6IEC3_9ACTN</name>
<dbReference type="InterPro" id="IPR025459">
    <property type="entry name" value="DUF4279"/>
</dbReference>
<dbReference type="Pfam" id="PF14106">
    <property type="entry name" value="DUF4279"/>
    <property type="match status" value="1"/>
</dbReference>
<dbReference type="AlphaFoldDB" id="A0A2S6IEC3"/>
<evidence type="ECO:0000313" key="2">
    <source>
        <dbReference type="Proteomes" id="UP000239485"/>
    </source>
</evidence>
<reference evidence="1 2" key="1">
    <citation type="submission" date="2018-02" db="EMBL/GenBank/DDBJ databases">
        <title>Genomic Encyclopedia of Archaeal and Bacterial Type Strains, Phase II (KMG-II): from individual species to whole genera.</title>
        <authorList>
            <person name="Goeker M."/>
        </authorList>
    </citation>
    <scope>NUCLEOTIDE SEQUENCE [LARGE SCALE GENOMIC DNA]</scope>
    <source>
        <strain evidence="1 2">DSM 22857</strain>
    </source>
</reference>
<protein>
    <submittedName>
        <fullName evidence="1">Uncharacterized protein DUF4279</fullName>
    </submittedName>
</protein>
<proteinExistence type="predicted"/>
<comment type="caution">
    <text evidence="1">The sequence shown here is derived from an EMBL/GenBank/DDBJ whole genome shotgun (WGS) entry which is preliminary data.</text>
</comment>
<sequence length="143" mass="16012">MVTFRLVGESGGSARAVTDRLGITPTGAVEVGHPIGTRRPDRLYEQSGWWLSSATSPEDGVELAEALHRVLNQLEPVAPLLWELVEQGYWANWFCHVGSHATEHAVELDRAFLTRLLGLPGELWLDIYGDDDEERSQRRGQYT</sequence>
<evidence type="ECO:0000313" key="1">
    <source>
        <dbReference type="EMBL" id="PPK92574.1"/>
    </source>
</evidence>
<dbReference type="Proteomes" id="UP000239485">
    <property type="component" value="Unassembled WGS sequence"/>
</dbReference>
<dbReference type="RefSeq" id="WP_245886905.1">
    <property type="nucleotide sequence ID" value="NZ_PTJD01000013.1"/>
</dbReference>
<keyword evidence="2" id="KW-1185">Reference proteome</keyword>
<accession>A0A2S6IEC3</accession>
<dbReference type="EMBL" id="PTJD01000013">
    <property type="protein sequence ID" value="PPK92574.1"/>
    <property type="molecule type" value="Genomic_DNA"/>
</dbReference>
<gene>
    <name evidence="1" type="ORF">CLV92_1132</name>
</gene>
<organism evidence="1 2">
    <name type="scientific">Kineococcus xinjiangensis</name>
    <dbReference type="NCBI Taxonomy" id="512762"/>
    <lineage>
        <taxon>Bacteria</taxon>
        <taxon>Bacillati</taxon>
        <taxon>Actinomycetota</taxon>
        <taxon>Actinomycetes</taxon>
        <taxon>Kineosporiales</taxon>
        <taxon>Kineosporiaceae</taxon>
        <taxon>Kineococcus</taxon>
    </lineage>
</organism>